<evidence type="ECO:0000256" key="2">
    <source>
        <dbReference type="ARBA" id="ARBA00010015"/>
    </source>
</evidence>
<dbReference type="GO" id="GO:0008821">
    <property type="term" value="F:crossover junction DNA endonuclease activity"/>
    <property type="evidence" value="ECO:0007669"/>
    <property type="project" value="InterPro"/>
</dbReference>
<dbReference type="GO" id="GO:0006308">
    <property type="term" value="P:DNA catabolic process"/>
    <property type="evidence" value="ECO:0007669"/>
    <property type="project" value="InterPro"/>
</dbReference>
<dbReference type="SMART" id="SM00891">
    <property type="entry name" value="ERCC4"/>
    <property type="match status" value="1"/>
</dbReference>
<comment type="similarity">
    <text evidence="2">Belongs to the XPF family.</text>
</comment>
<evidence type="ECO:0000256" key="5">
    <source>
        <dbReference type="ARBA" id="ARBA00022759"/>
    </source>
</evidence>
<accession>X0SKU9</accession>
<dbReference type="EMBL" id="BARS01008636">
    <property type="protein sequence ID" value="GAF81649.1"/>
    <property type="molecule type" value="Genomic_DNA"/>
</dbReference>
<dbReference type="SUPFAM" id="SSF52980">
    <property type="entry name" value="Restriction endonuclease-like"/>
    <property type="match status" value="1"/>
</dbReference>
<evidence type="ECO:0000256" key="1">
    <source>
        <dbReference type="ARBA" id="ARBA00001946"/>
    </source>
</evidence>
<keyword evidence="10" id="KW-0234">DNA repair</keyword>
<dbReference type="GO" id="GO:0005634">
    <property type="term" value="C:nucleus"/>
    <property type="evidence" value="ECO:0007669"/>
    <property type="project" value="TreeGrafter"/>
</dbReference>
<gene>
    <name evidence="12" type="ORF">S01H1_16414</name>
</gene>
<evidence type="ECO:0000313" key="12">
    <source>
        <dbReference type="EMBL" id="GAF81649.1"/>
    </source>
</evidence>
<evidence type="ECO:0000256" key="3">
    <source>
        <dbReference type="ARBA" id="ARBA00022722"/>
    </source>
</evidence>
<comment type="caution">
    <text evidence="12">The sequence shown here is derived from an EMBL/GenBank/DDBJ whole genome shotgun (WGS) entry which is preliminary data.</text>
</comment>
<reference evidence="12" key="1">
    <citation type="journal article" date="2014" name="Front. Microbiol.">
        <title>High frequency of phylogenetically diverse reductive dehalogenase-homologous genes in deep subseafloor sedimentary metagenomes.</title>
        <authorList>
            <person name="Kawai M."/>
            <person name="Futagami T."/>
            <person name="Toyoda A."/>
            <person name="Takaki Y."/>
            <person name="Nishi S."/>
            <person name="Hori S."/>
            <person name="Arai W."/>
            <person name="Tsubouchi T."/>
            <person name="Morono Y."/>
            <person name="Uchiyama I."/>
            <person name="Ito T."/>
            <person name="Fujiyama A."/>
            <person name="Inagaki F."/>
            <person name="Takami H."/>
        </authorList>
    </citation>
    <scope>NUCLEOTIDE SEQUENCE</scope>
    <source>
        <strain evidence="12">Expedition CK06-06</strain>
    </source>
</reference>
<dbReference type="GO" id="GO:0048257">
    <property type="term" value="F:3'-flap endonuclease activity"/>
    <property type="evidence" value="ECO:0007669"/>
    <property type="project" value="TreeGrafter"/>
</dbReference>
<dbReference type="InterPro" id="IPR006166">
    <property type="entry name" value="ERCC4_domain"/>
</dbReference>
<sequence>MKMLIKLDYRESDLKIACVQALIQGNYGDTITLKDENLPVGDAIIYDDEGTERIIIERKCLNDLAASIGDGRYDEQGFRLNQCNLHNHSIYYLIEGDLKYYNPRVGRKDKKTLISSMVSMSYFKGFSLHKTTSTQESAEWIVQFAHKLRREKAKGNDKSFYAGGAEEMTTSYSAVSKRVKKDNITVENIGEIMLSQIPGVSNASAIAVMKEFKSIKNLIACLESNQHALAGLTT</sequence>
<feature type="domain" description="ERCC4" evidence="11">
    <location>
        <begin position="4"/>
        <end position="98"/>
    </location>
</feature>
<keyword evidence="4" id="KW-0479">Metal-binding</keyword>
<evidence type="ECO:0000256" key="6">
    <source>
        <dbReference type="ARBA" id="ARBA00022763"/>
    </source>
</evidence>
<dbReference type="GO" id="GO:0000712">
    <property type="term" value="P:resolution of meiotic recombination intermediates"/>
    <property type="evidence" value="ECO:0007669"/>
    <property type="project" value="TreeGrafter"/>
</dbReference>
<dbReference type="PANTHER" id="PTHR13451:SF0">
    <property type="entry name" value="CROSSOVER JUNCTION ENDONUCLEASE MUS81"/>
    <property type="match status" value="1"/>
</dbReference>
<evidence type="ECO:0000256" key="4">
    <source>
        <dbReference type="ARBA" id="ARBA00022723"/>
    </source>
</evidence>
<dbReference type="InterPro" id="IPR042530">
    <property type="entry name" value="EME1/EME2_C"/>
</dbReference>
<keyword evidence="6" id="KW-0227">DNA damage</keyword>
<name>X0SKU9_9ZZZZ</name>
<dbReference type="GO" id="GO:0048476">
    <property type="term" value="C:Holliday junction resolvase complex"/>
    <property type="evidence" value="ECO:0007669"/>
    <property type="project" value="TreeGrafter"/>
</dbReference>
<dbReference type="GO" id="GO:0046872">
    <property type="term" value="F:metal ion binding"/>
    <property type="evidence" value="ECO:0007669"/>
    <property type="project" value="UniProtKB-KW"/>
</dbReference>
<dbReference type="GO" id="GO:0003677">
    <property type="term" value="F:DNA binding"/>
    <property type="evidence" value="ECO:0007669"/>
    <property type="project" value="InterPro"/>
</dbReference>
<organism evidence="12">
    <name type="scientific">marine sediment metagenome</name>
    <dbReference type="NCBI Taxonomy" id="412755"/>
    <lineage>
        <taxon>unclassified sequences</taxon>
        <taxon>metagenomes</taxon>
        <taxon>ecological metagenomes</taxon>
    </lineage>
</organism>
<feature type="non-terminal residue" evidence="12">
    <location>
        <position position="234"/>
    </location>
</feature>
<dbReference type="InterPro" id="IPR033309">
    <property type="entry name" value="Mus81"/>
</dbReference>
<dbReference type="GO" id="GO:0031573">
    <property type="term" value="P:mitotic intra-S DNA damage checkpoint signaling"/>
    <property type="evidence" value="ECO:0007669"/>
    <property type="project" value="TreeGrafter"/>
</dbReference>
<dbReference type="Gene3D" id="3.40.50.10130">
    <property type="match status" value="1"/>
</dbReference>
<evidence type="ECO:0000256" key="10">
    <source>
        <dbReference type="ARBA" id="ARBA00023204"/>
    </source>
</evidence>
<dbReference type="PANTHER" id="PTHR13451">
    <property type="entry name" value="CLASS II CROSSOVER JUNCTION ENDONUCLEASE MUS81"/>
    <property type="match status" value="1"/>
</dbReference>
<evidence type="ECO:0000256" key="8">
    <source>
        <dbReference type="ARBA" id="ARBA00022842"/>
    </source>
</evidence>
<protein>
    <recommendedName>
        <fullName evidence="11">ERCC4 domain-containing protein</fullName>
    </recommendedName>
</protein>
<dbReference type="AlphaFoldDB" id="X0SKU9"/>
<proteinExistence type="inferred from homology"/>
<keyword evidence="8" id="KW-0460">Magnesium</keyword>
<comment type="cofactor">
    <cofactor evidence="1">
        <name>Mg(2+)</name>
        <dbReference type="ChEBI" id="CHEBI:18420"/>
    </cofactor>
</comment>
<dbReference type="Pfam" id="PF02732">
    <property type="entry name" value="ERCC4"/>
    <property type="match status" value="1"/>
</dbReference>
<evidence type="ECO:0000256" key="9">
    <source>
        <dbReference type="ARBA" id="ARBA00023172"/>
    </source>
</evidence>
<dbReference type="GO" id="GO:0000727">
    <property type="term" value="P:double-strand break repair via break-induced replication"/>
    <property type="evidence" value="ECO:0007669"/>
    <property type="project" value="TreeGrafter"/>
</dbReference>
<keyword evidence="5" id="KW-0255">Endonuclease</keyword>
<evidence type="ECO:0000256" key="7">
    <source>
        <dbReference type="ARBA" id="ARBA00022801"/>
    </source>
</evidence>
<evidence type="ECO:0000259" key="11">
    <source>
        <dbReference type="SMART" id="SM00891"/>
    </source>
</evidence>
<keyword evidence="7" id="KW-0378">Hydrolase</keyword>
<keyword evidence="3" id="KW-0540">Nuclease</keyword>
<dbReference type="InterPro" id="IPR011335">
    <property type="entry name" value="Restrct_endonuc-II-like"/>
</dbReference>
<keyword evidence="9" id="KW-0233">DNA recombination</keyword>
<dbReference type="Gene3D" id="1.10.150.670">
    <property type="entry name" value="Crossover junction endonuclease EME1, DNA-binding domain"/>
    <property type="match status" value="1"/>
</dbReference>